<name>A0A4S3IY87_9EURO</name>
<sequence>MDLEMLGIIPLLMRIYGQKFGNHSKQLKYLKIMWRDEMRIVFRRFTQAPLDENIAIWIIHKG</sequence>
<gene>
    <name evidence="1" type="ORF">EYZ11_013214</name>
</gene>
<dbReference type="VEuPathDB" id="FungiDB:EYZ11_013214"/>
<protein>
    <submittedName>
        <fullName evidence="1">Uncharacterized protein</fullName>
    </submittedName>
</protein>
<dbReference type="AlphaFoldDB" id="A0A4S3IY87"/>
<keyword evidence="2" id="KW-1185">Reference proteome</keyword>
<comment type="caution">
    <text evidence="1">The sequence shown here is derived from an EMBL/GenBank/DDBJ whole genome shotgun (WGS) entry which is preliminary data.</text>
</comment>
<accession>A0A4S3IY87</accession>
<organism evidence="1 2">
    <name type="scientific">Aspergillus tanneri</name>
    <dbReference type="NCBI Taxonomy" id="1220188"/>
    <lineage>
        <taxon>Eukaryota</taxon>
        <taxon>Fungi</taxon>
        <taxon>Dikarya</taxon>
        <taxon>Ascomycota</taxon>
        <taxon>Pezizomycotina</taxon>
        <taxon>Eurotiomycetes</taxon>
        <taxon>Eurotiomycetidae</taxon>
        <taxon>Eurotiales</taxon>
        <taxon>Aspergillaceae</taxon>
        <taxon>Aspergillus</taxon>
        <taxon>Aspergillus subgen. Circumdati</taxon>
    </lineage>
</organism>
<dbReference type="EMBL" id="SOSA01001275">
    <property type="protein sequence ID" value="THC87340.1"/>
    <property type="molecule type" value="Genomic_DNA"/>
</dbReference>
<evidence type="ECO:0000313" key="1">
    <source>
        <dbReference type="EMBL" id="THC87340.1"/>
    </source>
</evidence>
<evidence type="ECO:0000313" key="2">
    <source>
        <dbReference type="Proteomes" id="UP000308092"/>
    </source>
</evidence>
<dbReference type="Proteomes" id="UP000308092">
    <property type="component" value="Unassembled WGS sequence"/>
</dbReference>
<reference evidence="1 2" key="1">
    <citation type="submission" date="2019-03" db="EMBL/GenBank/DDBJ databases">
        <title>The genome sequence of a newly discovered highly antifungal drug resistant Aspergillus species, Aspergillus tanneri NIH 1004.</title>
        <authorList>
            <person name="Mounaud S."/>
            <person name="Singh I."/>
            <person name="Joardar V."/>
            <person name="Pakala S."/>
            <person name="Pakala S."/>
            <person name="Venepally P."/>
            <person name="Hoover J."/>
            <person name="Nierman W."/>
            <person name="Chung J."/>
            <person name="Losada L."/>
        </authorList>
    </citation>
    <scope>NUCLEOTIDE SEQUENCE [LARGE SCALE GENOMIC DNA]</scope>
    <source>
        <strain evidence="1 2">NIH1004</strain>
    </source>
</reference>
<proteinExistence type="predicted"/>